<evidence type="ECO:0000256" key="2">
    <source>
        <dbReference type="ARBA" id="ARBA00022692"/>
    </source>
</evidence>
<evidence type="ECO:0000313" key="7">
    <source>
        <dbReference type="EMBL" id="MCC2136795.1"/>
    </source>
</evidence>
<proteinExistence type="predicted"/>
<evidence type="ECO:0000259" key="6">
    <source>
        <dbReference type="Pfam" id="PF05154"/>
    </source>
</evidence>
<evidence type="ECO:0000256" key="4">
    <source>
        <dbReference type="ARBA" id="ARBA00023136"/>
    </source>
</evidence>
<keyword evidence="3 5" id="KW-1133">Transmembrane helix</keyword>
<dbReference type="RefSeq" id="WP_308449168.1">
    <property type="nucleotide sequence ID" value="NZ_JAJEQC010000006.1"/>
</dbReference>
<evidence type="ECO:0000313" key="8">
    <source>
        <dbReference type="Proteomes" id="UP001199424"/>
    </source>
</evidence>
<comment type="subcellular location">
    <subcellularLocation>
        <location evidence="1">Membrane</location>
        <topology evidence="1">Multi-pass membrane protein</topology>
    </subcellularLocation>
</comment>
<evidence type="ECO:0000256" key="5">
    <source>
        <dbReference type="SAM" id="Phobius"/>
    </source>
</evidence>
<dbReference type="GO" id="GO:0016020">
    <property type="term" value="C:membrane"/>
    <property type="evidence" value="ECO:0007669"/>
    <property type="project" value="UniProtKB-SubCell"/>
</dbReference>
<feature type="domain" description="TM2" evidence="6">
    <location>
        <begin position="25"/>
        <end position="66"/>
    </location>
</feature>
<reference evidence="7" key="1">
    <citation type="submission" date="2021-10" db="EMBL/GenBank/DDBJ databases">
        <title>Anaerobic single-cell dispensing facilitates the cultivation of human gut bacteria.</title>
        <authorList>
            <person name="Afrizal A."/>
        </authorList>
    </citation>
    <scope>NUCLEOTIDE SEQUENCE</scope>
    <source>
        <strain evidence="7">CLA-AA-H250</strain>
    </source>
</reference>
<keyword evidence="4 5" id="KW-0472">Membrane</keyword>
<dbReference type="Proteomes" id="UP001199424">
    <property type="component" value="Unassembled WGS sequence"/>
</dbReference>
<dbReference type="AlphaFoldDB" id="A0AAE3AL22"/>
<comment type="caution">
    <text evidence="7">The sequence shown here is derived from an EMBL/GenBank/DDBJ whole genome shotgun (WGS) entry which is preliminary data.</text>
</comment>
<feature type="transmembrane region" description="Helical" evidence="5">
    <location>
        <begin position="55"/>
        <end position="79"/>
    </location>
</feature>
<organism evidence="7 8">
    <name type="scientific">Hominenteromicrobium mulieris</name>
    <dbReference type="NCBI Taxonomy" id="2885357"/>
    <lineage>
        <taxon>Bacteria</taxon>
        <taxon>Bacillati</taxon>
        <taxon>Bacillota</taxon>
        <taxon>Clostridia</taxon>
        <taxon>Eubacteriales</taxon>
        <taxon>Oscillospiraceae</taxon>
        <taxon>Hominenteromicrobium</taxon>
    </lineage>
</organism>
<dbReference type="InterPro" id="IPR007829">
    <property type="entry name" value="TM2"/>
</dbReference>
<name>A0AAE3AL22_9FIRM</name>
<protein>
    <submittedName>
        <fullName evidence="7">TM2 domain-containing protein</fullName>
    </submittedName>
</protein>
<dbReference type="EMBL" id="JAJEQC010000006">
    <property type="protein sequence ID" value="MCC2136795.1"/>
    <property type="molecule type" value="Genomic_DNA"/>
</dbReference>
<dbReference type="Pfam" id="PF05154">
    <property type="entry name" value="TM2"/>
    <property type="match status" value="1"/>
</dbReference>
<feature type="transmembrane region" description="Helical" evidence="5">
    <location>
        <begin position="29"/>
        <end position="48"/>
    </location>
</feature>
<keyword evidence="8" id="KW-1185">Reference proteome</keyword>
<sequence length="103" mass="10980">MQGQNYNPYTGAPLSGIDPPAGYPQKSRIAAGLFGMLMGTFGVHNFYLGNTQRGLIRILVATLGAPLTCGLSTVAVWVWSLVEGVQILEGKIKMDANGIKLKD</sequence>
<accession>A0AAE3AL22</accession>
<keyword evidence="2 5" id="KW-0812">Transmembrane</keyword>
<evidence type="ECO:0000256" key="3">
    <source>
        <dbReference type="ARBA" id="ARBA00022989"/>
    </source>
</evidence>
<gene>
    <name evidence="7" type="ORF">LKD31_07170</name>
</gene>
<evidence type="ECO:0000256" key="1">
    <source>
        <dbReference type="ARBA" id="ARBA00004141"/>
    </source>
</evidence>